<feature type="chain" id="PRO_5038775134" description="DUF11 domain-containing protein" evidence="2">
    <location>
        <begin position="23"/>
        <end position="167"/>
    </location>
</feature>
<evidence type="ECO:0000256" key="1">
    <source>
        <dbReference type="SAM" id="MobiDB-lite"/>
    </source>
</evidence>
<reference evidence="3 4" key="1">
    <citation type="submission" date="2013-12" db="EMBL/GenBank/DDBJ databases">
        <title>Annotated genome of Streptomyces scopuliridis.</title>
        <authorList>
            <person name="Olson J.B."/>
        </authorList>
    </citation>
    <scope>NUCLEOTIDE SEQUENCE [LARGE SCALE GENOMIC DNA]</scope>
    <source>
        <strain evidence="3 4">RB72</strain>
    </source>
</reference>
<sequence>MGVKRKALLVAVSAVTAVVMGAGPGVGADAGTDGVRGAVVPEADLAHHGHVSLWSDQLTVRFESENHGPSALADATVRLTFSVAVAAGRSLPANCLWGGDRVVLCRTGQLRAGARSQETALDLKAVSRPVEAVVQIDTAWNGGASDPNPENHRHRVLAPATGDPYVF</sequence>
<dbReference type="STRING" id="1440053.GCA_000718095_05781"/>
<organism evidence="3 4">
    <name type="scientific">Streptomyces scopuliridis RB72</name>
    <dbReference type="NCBI Taxonomy" id="1440053"/>
    <lineage>
        <taxon>Bacteria</taxon>
        <taxon>Bacillati</taxon>
        <taxon>Actinomycetota</taxon>
        <taxon>Actinomycetes</taxon>
        <taxon>Kitasatosporales</taxon>
        <taxon>Streptomycetaceae</taxon>
        <taxon>Streptomyces</taxon>
    </lineage>
</organism>
<evidence type="ECO:0000313" key="4">
    <source>
        <dbReference type="Proteomes" id="UP000245992"/>
    </source>
</evidence>
<gene>
    <name evidence="3" type="ORF">Y717_21370</name>
</gene>
<keyword evidence="4" id="KW-1185">Reference proteome</keyword>
<protein>
    <recommendedName>
        <fullName evidence="5">DUF11 domain-containing protein</fullName>
    </recommendedName>
</protein>
<evidence type="ECO:0000256" key="2">
    <source>
        <dbReference type="SAM" id="SignalP"/>
    </source>
</evidence>
<evidence type="ECO:0008006" key="5">
    <source>
        <dbReference type="Google" id="ProtNLM"/>
    </source>
</evidence>
<evidence type="ECO:0000313" key="3">
    <source>
        <dbReference type="EMBL" id="PVE07870.1"/>
    </source>
</evidence>
<feature type="region of interest" description="Disordered" evidence="1">
    <location>
        <begin position="141"/>
        <end position="167"/>
    </location>
</feature>
<dbReference type="RefSeq" id="WP_030354728.1">
    <property type="nucleotide sequence ID" value="NZ_AZSP01000269.1"/>
</dbReference>
<proteinExistence type="predicted"/>
<feature type="signal peptide" evidence="2">
    <location>
        <begin position="1"/>
        <end position="22"/>
    </location>
</feature>
<dbReference type="Proteomes" id="UP000245992">
    <property type="component" value="Unassembled WGS sequence"/>
</dbReference>
<dbReference type="GeneID" id="95542916"/>
<keyword evidence="2" id="KW-0732">Signal</keyword>
<comment type="caution">
    <text evidence="3">The sequence shown here is derived from an EMBL/GenBank/DDBJ whole genome shotgun (WGS) entry which is preliminary data.</text>
</comment>
<name>A0A2T7SY74_9ACTN</name>
<dbReference type="EMBL" id="AZSP01000269">
    <property type="protein sequence ID" value="PVE07870.1"/>
    <property type="molecule type" value="Genomic_DNA"/>
</dbReference>
<dbReference type="AlphaFoldDB" id="A0A2T7SY74"/>
<accession>A0A2T7SY74</accession>